<dbReference type="EMBL" id="MTKO01000137">
    <property type="protein sequence ID" value="RWX42931.1"/>
    <property type="molecule type" value="Genomic_DNA"/>
</dbReference>
<reference evidence="12 13" key="1">
    <citation type="submission" date="2017-01" db="EMBL/GenBank/DDBJ databases">
        <title>The cable genome- insights into the physiology and evolution of filamentous bacteria capable of sulfide oxidation via long distance electron transfer.</title>
        <authorList>
            <person name="Schreiber L."/>
            <person name="Bjerg J.T."/>
            <person name="Boggild A."/>
            <person name="Van De Vossenberg J."/>
            <person name="Meysman F."/>
            <person name="Nielsen L.P."/>
            <person name="Schramm A."/>
            <person name="Kjeldsen K.U."/>
        </authorList>
    </citation>
    <scope>NUCLEOTIDE SEQUENCE [LARGE SCALE GENOMIC DNA]</scope>
    <source>
        <strain evidence="12">MCF</strain>
    </source>
</reference>
<name>A0A3S3U628_9BACT</name>
<comment type="caution">
    <text evidence="12">The sequence shown here is derived from an EMBL/GenBank/DDBJ whole genome shotgun (WGS) entry which is preliminary data.</text>
</comment>
<dbReference type="Pfam" id="PF17243">
    <property type="entry name" value="POTRA_TamA_1"/>
    <property type="match status" value="1"/>
</dbReference>
<feature type="domain" description="TamA POTRA" evidence="11">
    <location>
        <begin position="50"/>
        <end position="128"/>
    </location>
</feature>
<dbReference type="Proteomes" id="UP000287853">
    <property type="component" value="Unassembled WGS sequence"/>
</dbReference>
<dbReference type="GO" id="GO:0009306">
    <property type="term" value="P:protein secretion"/>
    <property type="evidence" value="ECO:0007669"/>
    <property type="project" value="TreeGrafter"/>
</dbReference>
<dbReference type="AlphaFoldDB" id="A0A3S3U628"/>
<evidence type="ECO:0000259" key="10">
    <source>
        <dbReference type="Pfam" id="PF01103"/>
    </source>
</evidence>
<dbReference type="Pfam" id="PF01103">
    <property type="entry name" value="Omp85"/>
    <property type="match status" value="1"/>
</dbReference>
<comment type="subunit">
    <text evidence="9">Interacts with TamB to form the translocation and assembly module (TAM).</text>
</comment>
<dbReference type="InterPro" id="IPR035243">
    <property type="entry name" value="TamA_POTRA_Dom_1"/>
</dbReference>
<dbReference type="GO" id="GO:0009279">
    <property type="term" value="C:cell outer membrane"/>
    <property type="evidence" value="ECO:0007669"/>
    <property type="project" value="UniProtKB-SubCell"/>
</dbReference>
<evidence type="ECO:0000256" key="1">
    <source>
        <dbReference type="ARBA" id="ARBA00004442"/>
    </source>
</evidence>
<comment type="similarity">
    <text evidence="2">Belongs to the TamA family.</text>
</comment>
<sequence length="604" mass="67523">MFFRVFFSLPEKKYFPVRYRSGIPIQVFFTLVLLVFLMLPALVQAIPLTVAVHGVEGEEHRNIMASIKIALQQKKTNLTLRHIRRLHKAAPEQIVKALAPFGYYSVEVKNDGSLTKDDTGWHAVYEVIPGEPVLVEQVNIKVTGPGKDEDIFQNLKKDFPLQKGERLKDTLYEKGKKNILSDALRNGYIKAGFTTSSVLVRHKEHQAEIQLTLDTGPLFFFGETTSIQDIIMPKMLHRYLPYSLGDVYSFSALNQLQTDLYATGYFSQVFVEPQYPGADNEEPVIPVKVELKPVKKNRYSFGVGYGSDTGARGNIGWKNHIINRHGHKPEFNIQVAENGSRANADYEIPIFDLRYDSVNFGTLFFDETWDDTWIKQLSISGSVNHNAPKHQYGVGLEYLHENYTVGATSGSANLLIPSSYITFIFTENRVKTEHGIRLSASLKGGDTAFLSSTSFLQARANGKIILTPWKSWRLLGRLSIGAIMMDSINELPPSLRFYAGGDHSVRGYGYKELGPEDSSGKIVGGQYLTEASIEIEREITDTWSAAAFYDLGNAYDNIDADLQVGTGLGVRMNLPFGQVRLDVACALSDADYPLRIHLTIGADL</sequence>
<keyword evidence="6" id="KW-0472">Membrane</keyword>
<evidence type="ECO:0000256" key="6">
    <source>
        <dbReference type="ARBA" id="ARBA00023136"/>
    </source>
</evidence>
<gene>
    <name evidence="12" type="ORF">H206_00487</name>
</gene>
<keyword evidence="7" id="KW-0998">Cell outer membrane</keyword>
<keyword evidence="5" id="KW-0732">Signal</keyword>
<dbReference type="Gene3D" id="3.10.20.310">
    <property type="entry name" value="membrane protein fhac"/>
    <property type="match status" value="3"/>
</dbReference>
<protein>
    <recommendedName>
        <fullName evidence="3">Translocation and assembly module subunit TamA</fullName>
    </recommendedName>
    <alternativeName>
        <fullName evidence="8">Autotransporter assembly factor TamA</fullName>
    </alternativeName>
</protein>
<feature type="domain" description="Bacterial surface antigen (D15)" evidence="10">
    <location>
        <begin position="328"/>
        <end position="601"/>
    </location>
</feature>
<evidence type="ECO:0000256" key="4">
    <source>
        <dbReference type="ARBA" id="ARBA00022692"/>
    </source>
</evidence>
<keyword evidence="4" id="KW-0812">Transmembrane</keyword>
<evidence type="ECO:0000256" key="2">
    <source>
        <dbReference type="ARBA" id="ARBA00010248"/>
    </source>
</evidence>
<evidence type="ECO:0000256" key="9">
    <source>
        <dbReference type="ARBA" id="ARBA00093548"/>
    </source>
</evidence>
<evidence type="ECO:0000313" key="13">
    <source>
        <dbReference type="Proteomes" id="UP000287853"/>
    </source>
</evidence>
<evidence type="ECO:0000256" key="7">
    <source>
        <dbReference type="ARBA" id="ARBA00023237"/>
    </source>
</evidence>
<proteinExistence type="inferred from homology"/>
<evidence type="ECO:0000256" key="8">
    <source>
        <dbReference type="ARBA" id="ARBA00033063"/>
    </source>
</evidence>
<comment type="subcellular location">
    <subcellularLocation>
        <location evidence="1">Cell outer membrane</location>
    </subcellularLocation>
</comment>
<dbReference type="SUPFAM" id="SSF56935">
    <property type="entry name" value="Porins"/>
    <property type="match status" value="1"/>
</dbReference>
<evidence type="ECO:0000259" key="11">
    <source>
        <dbReference type="Pfam" id="PF17243"/>
    </source>
</evidence>
<keyword evidence="13" id="KW-1185">Reference proteome</keyword>
<accession>A0A3S3U628</accession>
<dbReference type="PANTHER" id="PTHR12815:SF47">
    <property type="entry name" value="TRANSLOCATION AND ASSEMBLY MODULE SUBUNIT TAMA"/>
    <property type="match status" value="1"/>
</dbReference>
<dbReference type="PANTHER" id="PTHR12815">
    <property type="entry name" value="SORTING AND ASSEMBLY MACHINERY SAMM50 PROTEIN FAMILY MEMBER"/>
    <property type="match status" value="1"/>
</dbReference>
<evidence type="ECO:0000256" key="5">
    <source>
        <dbReference type="ARBA" id="ARBA00022729"/>
    </source>
</evidence>
<organism evidence="12 13">
    <name type="scientific">Candidatus Electrothrix aarhusensis</name>
    <dbReference type="NCBI Taxonomy" id="1859131"/>
    <lineage>
        <taxon>Bacteria</taxon>
        <taxon>Pseudomonadati</taxon>
        <taxon>Thermodesulfobacteriota</taxon>
        <taxon>Desulfobulbia</taxon>
        <taxon>Desulfobulbales</taxon>
        <taxon>Desulfobulbaceae</taxon>
        <taxon>Candidatus Electrothrix</taxon>
    </lineage>
</organism>
<dbReference type="InterPro" id="IPR000184">
    <property type="entry name" value="Bac_surfAg_D15"/>
</dbReference>
<evidence type="ECO:0000256" key="3">
    <source>
        <dbReference type="ARBA" id="ARBA00015419"/>
    </source>
</evidence>
<dbReference type="InterPro" id="IPR039910">
    <property type="entry name" value="D15-like"/>
</dbReference>
<dbReference type="GO" id="GO:0097347">
    <property type="term" value="C:TAM protein secretion complex"/>
    <property type="evidence" value="ECO:0007669"/>
    <property type="project" value="TreeGrafter"/>
</dbReference>
<dbReference type="Gene3D" id="2.40.160.50">
    <property type="entry name" value="membrane protein fhac: a member of the omp85/tpsb transporter family"/>
    <property type="match status" value="1"/>
</dbReference>
<evidence type="ECO:0000313" key="12">
    <source>
        <dbReference type="EMBL" id="RWX42931.1"/>
    </source>
</evidence>